<keyword evidence="3" id="KW-1185">Reference proteome</keyword>
<dbReference type="PANTHER" id="PTHR43685:SF12">
    <property type="entry name" value="GLYCOSYL TRANSFERASE FAMILY 2"/>
    <property type="match status" value="1"/>
</dbReference>
<evidence type="ECO:0000313" key="3">
    <source>
        <dbReference type="Proteomes" id="UP000241362"/>
    </source>
</evidence>
<evidence type="ECO:0000313" key="2">
    <source>
        <dbReference type="EMBL" id="PTE15874.1"/>
    </source>
</evidence>
<name>A0A2T4JD90_FUSBL</name>
<dbReference type="InterPro" id="IPR029044">
    <property type="entry name" value="Nucleotide-diphossugar_trans"/>
</dbReference>
<comment type="caution">
    <text evidence="2">The sequence shown here is derived from an EMBL/GenBank/DDBJ whole genome shotgun (WGS) entry which is preliminary data.</text>
</comment>
<sequence>MTGYSVVIPAWNAAITLAETIGSVLAQGWAPAEVIVVDDGSTDATADVAAGFGAAVRMIRQDNRGVGVATNTGLAACGQPVVALVDSDDLWLPDKAARQRDHLARLPELAISCTALRLFRADAAGGRELGPVRPGLLRSSMMFPLAVFARVGPLFDPPGGRGDMVDWLARAREQGVAIEELPEPLTLRRVRPGSLSSGRDPALDRGYLLAARRAMLRARQDGGTA</sequence>
<dbReference type="CDD" id="cd00761">
    <property type="entry name" value="Glyco_tranf_GTA_type"/>
    <property type="match status" value="1"/>
</dbReference>
<dbReference type="AlphaFoldDB" id="A0A2T4JD90"/>
<dbReference type="Gene3D" id="3.90.550.10">
    <property type="entry name" value="Spore Coat Polysaccharide Biosynthesis Protein SpsA, Chain A"/>
    <property type="match status" value="1"/>
</dbReference>
<dbReference type="Proteomes" id="UP000241362">
    <property type="component" value="Unassembled WGS sequence"/>
</dbReference>
<protein>
    <submittedName>
        <fullName evidence="2">Glycosyltransferase family 2 protein</fullName>
    </submittedName>
</protein>
<dbReference type="GO" id="GO:0016740">
    <property type="term" value="F:transferase activity"/>
    <property type="evidence" value="ECO:0007669"/>
    <property type="project" value="UniProtKB-KW"/>
</dbReference>
<keyword evidence="2" id="KW-0808">Transferase</keyword>
<dbReference type="PANTHER" id="PTHR43685">
    <property type="entry name" value="GLYCOSYLTRANSFERASE"/>
    <property type="match status" value="1"/>
</dbReference>
<dbReference type="RefSeq" id="WP_107671882.1">
    <property type="nucleotide sequence ID" value="NZ_PZKE01000002.1"/>
</dbReference>
<proteinExistence type="predicted"/>
<dbReference type="EMBL" id="PZKE01000002">
    <property type="protein sequence ID" value="PTE15874.1"/>
    <property type="molecule type" value="Genomic_DNA"/>
</dbReference>
<gene>
    <name evidence="2" type="ORF">C5F44_02200</name>
</gene>
<dbReference type="InterPro" id="IPR001173">
    <property type="entry name" value="Glyco_trans_2-like"/>
</dbReference>
<feature type="domain" description="Glycosyltransferase 2-like" evidence="1">
    <location>
        <begin position="5"/>
        <end position="111"/>
    </location>
</feature>
<accession>A0A2T4JD90</accession>
<organism evidence="2 3">
    <name type="scientific">Fuscovulum blasticum DSM 2131</name>
    <dbReference type="NCBI Taxonomy" id="1188250"/>
    <lineage>
        <taxon>Bacteria</taxon>
        <taxon>Pseudomonadati</taxon>
        <taxon>Pseudomonadota</taxon>
        <taxon>Alphaproteobacteria</taxon>
        <taxon>Rhodobacterales</taxon>
        <taxon>Paracoccaceae</taxon>
        <taxon>Pseudogemmobacter</taxon>
    </lineage>
</organism>
<reference evidence="2 3" key="1">
    <citation type="submission" date="2018-03" db="EMBL/GenBank/DDBJ databases">
        <title>Rhodobacter blasticus.</title>
        <authorList>
            <person name="Meyer T.E."/>
            <person name="Miller S."/>
            <person name="Lodha T."/>
            <person name="Gandham S."/>
            <person name="Chintalapati S."/>
            <person name="Chintalapati V.R."/>
        </authorList>
    </citation>
    <scope>NUCLEOTIDE SEQUENCE [LARGE SCALE GENOMIC DNA]</scope>
    <source>
        <strain evidence="2 3">DSM 2131</strain>
    </source>
</reference>
<dbReference type="InterPro" id="IPR050834">
    <property type="entry name" value="Glycosyltransf_2"/>
</dbReference>
<dbReference type="Pfam" id="PF00535">
    <property type="entry name" value="Glycos_transf_2"/>
    <property type="match status" value="1"/>
</dbReference>
<evidence type="ECO:0000259" key="1">
    <source>
        <dbReference type="Pfam" id="PF00535"/>
    </source>
</evidence>
<dbReference type="SUPFAM" id="SSF53448">
    <property type="entry name" value="Nucleotide-diphospho-sugar transferases"/>
    <property type="match status" value="1"/>
</dbReference>